<dbReference type="InterPro" id="IPR027417">
    <property type="entry name" value="P-loop_NTPase"/>
</dbReference>
<dbReference type="OrthoDB" id="8196283at2759"/>
<keyword evidence="1" id="KW-0347">Helicase</keyword>
<dbReference type="GO" id="GO:0004386">
    <property type="term" value="F:helicase activity"/>
    <property type="evidence" value="ECO:0007669"/>
    <property type="project" value="UniProtKB-KW"/>
</dbReference>
<keyword evidence="1" id="KW-0378">Hydrolase</keyword>
<evidence type="ECO:0000313" key="1">
    <source>
        <dbReference type="EMBL" id="RNA24393.1"/>
    </source>
</evidence>
<name>A0A3M7RLD4_BRAPC</name>
<evidence type="ECO:0000313" key="2">
    <source>
        <dbReference type="Proteomes" id="UP000276133"/>
    </source>
</evidence>
<gene>
    <name evidence="1" type="ORF">BpHYR1_050412</name>
</gene>
<organism evidence="1 2">
    <name type="scientific">Brachionus plicatilis</name>
    <name type="common">Marine rotifer</name>
    <name type="synonym">Brachionus muelleri</name>
    <dbReference type="NCBI Taxonomy" id="10195"/>
    <lineage>
        <taxon>Eukaryota</taxon>
        <taxon>Metazoa</taxon>
        <taxon>Spiralia</taxon>
        <taxon>Gnathifera</taxon>
        <taxon>Rotifera</taxon>
        <taxon>Eurotatoria</taxon>
        <taxon>Monogononta</taxon>
        <taxon>Pseudotrocha</taxon>
        <taxon>Ploima</taxon>
        <taxon>Brachionidae</taxon>
        <taxon>Brachionus</taxon>
    </lineage>
</organism>
<sequence length="621" mass="71718">MVKYASKAEKSSQTFIETFKSVMNHSKEEDNPKSKLRSLMLKFSCGQRDIGQSEVCRLLMSGQLYQSSFYYVNQSLELNSKQIEIDTKKGDDQICFKKTLLDYFLIRKSLNQKMDNVYNLIDFCQAFQFVNKQFKLRKNSEKIVVITHPKIRYNPLDLANHRSFCYYQLIKYSSWDQSNIHEILNKETSIQRFDTFIKLAPGRVIFSLNFFNEFLNELKRIRVEIDAEPIPEYISTDFTELSDLVPITEIIDNSSPIIDLNYDWKQRRSFYKKEYLDIIKIWVESQKRKYKELNNTSCHIVLPEKLNKMQRFAFNIVEKLMLEEKQLCMILIDTAGTGKSFTIFALSTLLQKTLRRCAPTAKAAFIINGETIHNSEYKKLSNAKLCVLQEEFKFVKFLIIDEYSMLSQKIFGLSIILVGDPGQLLPVCGSPLYATNGRGSLSIDGHNAYKKFDTVVMLEKVERQTNTTGDLRQSKFIKLLPRCRNGENTVEDWKLLLENSVNLINIQNFSDGTRLYLENEKVDKYNNEKLTELNMPIINFIAHNSSGAARKLKSDQFAGLSNSIYCSINSKICLTSNIWTSTGLVNSAGGTIKNIIVSEDYKPGDLPEATKRRIKIKSVKR</sequence>
<dbReference type="AlphaFoldDB" id="A0A3M7RLD4"/>
<dbReference type="EMBL" id="REGN01003130">
    <property type="protein sequence ID" value="RNA24393.1"/>
    <property type="molecule type" value="Genomic_DNA"/>
</dbReference>
<accession>A0A3M7RLD4</accession>
<dbReference type="PANTHER" id="PTHR47642:SF6">
    <property type="entry name" value="ATP-DEPENDENT DNA HELICASE"/>
    <property type="match status" value="1"/>
</dbReference>
<protein>
    <submittedName>
        <fullName evidence="1">ATP-dependent DNA helicase PIF1</fullName>
        <ecNumber evidence="1">3.6.1.15</ecNumber>
    </submittedName>
</protein>
<dbReference type="PANTHER" id="PTHR47642">
    <property type="entry name" value="ATP-DEPENDENT DNA HELICASE"/>
    <property type="match status" value="1"/>
</dbReference>
<keyword evidence="1" id="KW-0547">Nucleotide-binding</keyword>
<dbReference type="SUPFAM" id="SSF52540">
    <property type="entry name" value="P-loop containing nucleoside triphosphate hydrolases"/>
    <property type="match status" value="1"/>
</dbReference>
<dbReference type="GO" id="GO:0017111">
    <property type="term" value="F:ribonucleoside triphosphate phosphatase activity"/>
    <property type="evidence" value="ECO:0007669"/>
    <property type="project" value="UniProtKB-EC"/>
</dbReference>
<dbReference type="Pfam" id="PF13245">
    <property type="entry name" value="AAA_19"/>
    <property type="match status" value="1"/>
</dbReference>
<keyword evidence="2" id="KW-1185">Reference proteome</keyword>
<dbReference type="Proteomes" id="UP000276133">
    <property type="component" value="Unassembled WGS sequence"/>
</dbReference>
<proteinExistence type="predicted"/>
<dbReference type="EC" id="3.6.1.15" evidence="1"/>
<keyword evidence="1" id="KW-0067">ATP-binding</keyword>
<dbReference type="InterPro" id="IPR051055">
    <property type="entry name" value="PIF1_helicase"/>
</dbReference>
<comment type="caution">
    <text evidence="1">The sequence shown here is derived from an EMBL/GenBank/DDBJ whole genome shotgun (WGS) entry which is preliminary data.</text>
</comment>
<dbReference type="Gene3D" id="3.40.50.300">
    <property type="entry name" value="P-loop containing nucleotide triphosphate hydrolases"/>
    <property type="match status" value="1"/>
</dbReference>
<dbReference type="STRING" id="10195.A0A3M7RLD4"/>
<reference evidence="1 2" key="1">
    <citation type="journal article" date="2018" name="Sci. Rep.">
        <title>Genomic signatures of local adaptation to the degree of environmental predictability in rotifers.</title>
        <authorList>
            <person name="Franch-Gras L."/>
            <person name="Hahn C."/>
            <person name="Garcia-Roger E.M."/>
            <person name="Carmona M.J."/>
            <person name="Serra M."/>
            <person name="Gomez A."/>
        </authorList>
    </citation>
    <scope>NUCLEOTIDE SEQUENCE [LARGE SCALE GENOMIC DNA]</scope>
    <source>
        <strain evidence="1">HYR1</strain>
    </source>
</reference>